<feature type="transmembrane region" description="Helical" evidence="1">
    <location>
        <begin position="104"/>
        <end position="126"/>
    </location>
</feature>
<keyword evidence="1" id="KW-0472">Membrane</keyword>
<feature type="transmembrane region" description="Helical" evidence="1">
    <location>
        <begin position="383"/>
        <end position="403"/>
    </location>
</feature>
<dbReference type="AlphaFoldDB" id="A0A2H0WRA0"/>
<evidence type="ECO:0000313" key="3">
    <source>
        <dbReference type="EMBL" id="PIS15202.1"/>
    </source>
</evidence>
<feature type="transmembrane region" description="Helical" evidence="1">
    <location>
        <begin position="293"/>
        <end position="313"/>
    </location>
</feature>
<keyword evidence="1" id="KW-0812">Transmembrane</keyword>
<accession>A0A2H0WRA0</accession>
<evidence type="ECO:0000313" key="4">
    <source>
        <dbReference type="Proteomes" id="UP000231282"/>
    </source>
</evidence>
<proteinExistence type="predicted"/>
<dbReference type="InterPro" id="IPR038731">
    <property type="entry name" value="RgtA/B/C-like"/>
</dbReference>
<dbReference type="Proteomes" id="UP000231282">
    <property type="component" value="Unassembled WGS sequence"/>
</dbReference>
<feature type="domain" description="Glycosyltransferase RgtA/B/C/D-like" evidence="2">
    <location>
        <begin position="111"/>
        <end position="234"/>
    </location>
</feature>
<gene>
    <name evidence="3" type="ORF">COT63_01265</name>
</gene>
<feature type="transmembrane region" description="Helical" evidence="1">
    <location>
        <begin position="132"/>
        <end position="150"/>
    </location>
</feature>
<dbReference type="EMBL" id="PEZH01000022">
    <property type="protein sequence ID" value="PIS15202.1"/>
    <property type="molecule type" value="Genomic_DNA"/>
</dbReference>
<feature type="transmembrane region" description="Helical" evidence="1">
    <location>
        <begin position="180"/>
        <end position="211"/>
    </location>
</feature>
<feature type="transmembrane region" description="Helical" evidence="1">
    <location>
        <begin position="7"/>
        <end position="26"/>
    </location>
</feature>
<name>A0A2H0WRA0_9BACT</name>
<evidence type="ECO:0000256" key="1">
    <source>
        <dbReference type="SAM" id="Phobius"/>
    </source>
</evidence>
<feature type="transmembrane region" description="Helical" evidence="1">
    <location>
        <begin position="349"/>
        <end position="371"/>
    </location>
</feature>
<feature type="transmembrane region" description="Helical" evidence="1">
    <location>
        <begin position="220"/>
        <end position="241"/>
    </location>
</feature>
<feature type="transmembrane region" description="Helical" evidence="1">
    <location>
        <begin position="157"/>
        <end position="174"/>
    </location>
</feature>
<sequence>MNKKHNLLIFITVIAILFLGAYFRFYNLDWDQGNHLHPDERFLTMVGDKIKWPQDIREYFNTGNSPLNPYNQGYSFFVYGTLPLFLVKKIAIVLKKDSYDQFNLLGRQISALFDLGTLILIGFISKKTIKKYWPWAVFIYAISVLPIQLSHFFAVDTFLNFFLTATFLSLILFYQKDKKLFLVLSGMLLGMALACKITAALFIPIAGLFIIMNSIKKKNLLLFFIYGVIFTIPLILSWRVFQPYAFISFLKINPQFIANLRENQKLINTPNYFFPPAIQWFKTIPILFPIRNIILWGLGLPLGIIAFAAIIFFPLGQGKKQPPDFLLRINWLWIIWLIIIQGSQYNKTIRYFLVIYPSLAIITGGFIGFLLKKIKNKKIKLSTAIFVVTIFSIWPLSFLKIYLHPHSRIQASEWIYNHIPPGSTLSCEHWDDCLPLNLKNKNTLSYNYKIETLYLFDIDSEEKWQKIDQHLEQVDYLILSSNRLWGSIPKIPEIYPQTAKFYQDLLNGQLNFQKVAEITSYPCFPPIGKSLFCIPDQSADEAFTVYDHPQVIIFRKAQ</sequence>
<reference evidence="4" key="1">
    <citation type="submission" date="2017-09" db="EMBL/GenBank/DDBJ databases">
        <title>Depth-based differentiation of microbial function through sediment-hosted aquifers and enrichment of novel symbionts in the deep terrestrial subsurface.</title>
        <authorList>
            <person name="Probst A.J."/>
            <person name="Ladd B."/>
            <person name="Jarett J.K."/>
            <person name="Geller-Mcgrath D.E."/>
            <person name="Sieber C.M.K."/>
            <person name="Emerson J.B."/>
            <person name="Anantharaman K."/>
            <person name="Thomas B.C."/>
            <person name="Malmstrom R."/>
            <person name="Stieglmeier M."/>
            <person name="Klingl A."/>
            <person name="Woyke T."/>
            <person name="Ryan C.M."/>
            <person name="Banfield J.F."/>
        </authorList>
    </citation>
    <scope>NUCLEOTIDE SEQUENCE [LARGE SCALE GENOMIC DNA]</scope>
</reference>
<feature type="transmembrane region" description="Helical" evidence="1">
    <location>
        <begin position="325"/>
        <end position="343"/>
    </location>
</feature>
<comment type="caution">
    <text evidence="3">The sequence shown here is derived from an EMBL/GenBank/DDBJ whole genome shotgun (WGS) entry which is preliminary data.</text>
</comment>
<protein>
    <recommendedName>
        <fullName evidence="2">Glycosyltransferase RgtA/B/C/D-like domain-containing protein</fullName>
    </recommendedName>
</protein>
<dbReference type="Pfam" id="PF13231">
    <property type="entry name" value="PMT_2"/>
    <property type="match status" value="1"/>
</dbReference>
<feature type="transmembrane region" description="Helical" evidence="1">
    <location>
        <begin position="74"/>
        <end position="92"/>
    </location>
</feature>
<keyword evidence="1" id="KW-1133">Transmembrane helix</keyword>
<evidence type="ECO:0000259" key="2">
    <source>
        <dbReference type="Pfam" id="PF13231"/>
    </source>
</evidence>
<organism evidence="3 4">
    <name type="scientific">Candidatus Shapirobacteria bacterium CG09_land_8_20_14_0_10_38_17</name>
    <dbReference type="NCBI Taxonomy" id="1974884"/>
    <lineage>
        <taxon>Bacteria</taxon>
        <taxon>Candidatus Shapironibacteriota</taxon>
    </lineage>
</organism>